<dbReference type="Pfam" id="PF02018">
    <property type="entry name" value="CBM_4_9"/>
    <property type="match status" value="1"/>
</dbReference>
<gene>
    <name evidence="7" type="ORF">C7460_10350</name>
</gene>
<comment type="caution">
    <text evidence="7">The sequence shown here is derived from an EMBL/GenBank/DDBJ whole genome shotgun (WGS) entry which is preliminary data.</text>
</comment>
<dbReference type="GO" id="GO:0004553">
    <property type="term" value="F:hydrolase activity, hydrolyzing O-glycosyl compounds"/>
    <property type="evidence" value="ECO:0007669"/>
    <property type="project" value="InterPro"/>
</dbReference>
<evidence type="ECO:0000259" key="5">
    <source>
        <dbReference type="Pfam" id="PF00150"/>
    </source>
</evidence>
<dbReference type="GO" id="GO:0000272">
    <property type="term" value="P:polysaccharide catabolic process"/>
    <property type="evidence" value="ECO:0007669"/>
    <property type="project" value="InterPro"/>
</dbReference>
<evidence type="ECO:0000256" key="1">
    <source>
        <dbReference type="ARBA" id="ARBA00022801"/>
    </source>
</evidence>
<accession>A0A3D9L614</accession>
<dbReference type="InterPro" id="IPR001547">
    <property type="entry name" value="Glyco_hydro_5"/>
</dbReference>
<dbReference type="OrthoDB" id="9775889at2"/>
<protein>
    <submittedName>
        <fullName evidence="7">Aryl-phospho-beta-D-glucosidase BglC (GH1 family)</fullName>
    </submittedName>
</protein>
<evidence type="ECO:0000313" key="8">
    <source>
        <dbReference type="Proteomes" id="UP000256779"/>
    </source>
</evidence>
<evidence type="ECO:0000259" key="6">
    <source>
        <dbReference type="Pfam" id="PF02018"/>
    </source>
</evidence>
<dbReference type="SUPFAM" id="SSF49785">
    <property type="entry name" value="Galactose-binding domain-like"/>
    <property type="match status" value="1"/>
</dbReference>
<dbReference type="SUPFAM" id="SSF51445">
    <property type="entry name" value="(Trans)glycosidases"/>
    <property type="match status" value="1"/>
</dbReference>
<reference evidence="7 8" key="1">
    <citation type="submission" date="2018-07" db="EMBL/GenBank/DDBJ databases">
        <title>Genomic Encyclopedia of Type Strains, Phase IV (KMG-IV): sequencing the most valuable type-strain genomes for metagenomic binning, comparative biology and taxonomic classification.</title>
        <authorList>
            <person name="Goeker M."/>
        </authorList>
    </citation>
    <scope>NUCLEOTIDE SEQUENCE [LARGE SCALE GENOMIC DNA]</scope>
    <source>
        <strain evidence="7 8">DSM 4134</strain>
    </source>
</reference>
<feature type="region of interest" description="Disordered" evidence="4">
    <location>
        <begin position="34"/>
        <end position="53"/>
    </location>
</feature>
<feature type="domain" description="Glycoside hydrolase family 5" evidence="5">
    <location>
        <begin position="89"/>
        <end position="265"/>
    </location>
</feature>
<dbReference type="AlphaFoldDB" id="A0A3D9L614"/>
<dbReference type="InterPro" id="IPR013783">
    <property type="entry name" value="Ig-like_fold"/>
</dbReference>
<organism evidence="7 8">
    <name type="scientific">Marinoscillum furvescens DSM 4134</name>
    <dbReference type="NCBI Taxonomy" id="1122208"/>
    <lineage>
        <taxon>Bacteria</taxon>
        <taxon>Pseudomonadati</taxon>
        <taxon>Bacteroidota</taxon>
        <taxon>Cytophagia</taxon>
        <taxon>Cytophagales</taxon>
        <taxon>Reichenbachiellaceae</taxon>
        <taxon>Marinoscillum</taxon>
    </lineage>
</organism>
<dbReference type="Gene3D" id="2.60.120.260">
    <property type="entry name" value="Galactose-binding domain-like"/>
    <property type="match status" value="1"/>
</dbReference>
<evidence type="ECO:0000256" key="3">
    <source>
        <dbReference type="RuleBase" id="RU361153"/>
    </source>
</evidence>
<dbReference type="Gene3D" id="3.20.20.80">
    <property type="entry name" value="Glycosidases"/>
    <property type="match status" value="1"/>
</dbReference>
<evidence type="ECO:0000313" key="7">
    <source>
        <dbReference type="EMBL" id="REE01534.1"/>
    </source>
</evidence>
<dbReference type="InterPro" id="IPR017853">
    <property type="entry name" value="GH"/>
</dbReference>
<dbReference type="Pfam" id="PF17957">
    <property type="entry name" value="Big_7"/>
    <property type="match status" value="1"/>
</dbReference>
<dbReference type="InterPro" id="IPR003305">
    <property type="entry name" value="CenC_carb-bd"/>
</dbReference>
<dbReference type="RefSeq" id="WP_115866824.1">
    <property type="nucleotide sequence ID" value="NZ_QREG01000003.1"/>
</dbReference>
<keyword evidence="2 3" id="KW-0326">Glycosidase</keyword>
<feature type="compositionally biased region" description="Polar residues" evidence="4">
    <location>
        <begin position="36"/>
        <end position="50"/>
    </location>
</feature>
<keyword evidence="1 3" id="KW-0378">Hydrolase</keyword>
<evidence type="ECO:0000256" key="4">
    <source>
        <dbReference type="SAM" id="MobiDB-lite"/>
    </source>
</evidence>
<proteinExistence type="inferred from homology"/>
<evidence type="ECO:0000256" key="2">
    <source>
        <dbReference type="ARBA" id="ARBA00023295"/>
    </source>
</evidence>
<comment type="similarity">
    <text evidence="3">Belongs to the glycosyl hydrolase 5 (cellulase A) family.</text>
</comment>
<dbReference type="InterPro" id="IPR008979">
    <property type="entry name" value="Galactose-bd-like_sf"/>
</dbReference>
<feature type="domain" description="CBM-cenC" evidence="6">
    <location>
        <begin position="436"/>
        <end position="544"/>
    </location>
</feature>
<dbReference type="Proteomes" id="UP000256779">
    <property type="component" value="Unassembled WGS sequence"/>
</dbReference>
<dbReference type="Pfam" id="PF00150">
    <property type="entry name" value="Cellulase"/>
    <property type="match status" value="1"/>
</dbReference>
<sequence length="565" mass="62341">MLLQSNHKIIFAALLVWSTGLLVGCNDHFNEVPKPSLTQPGVTQSSTPTGTLRDKNGQIMRATPMVLSGNSEITDAAVADALSLERWQYIKSLGFNTIRLCLVDPYYELQTRWSYWTLQETLDEIDICVNNAQAAGMNIIINYHSVGEIDRKGENMDQAYAKNYWSVLAPRYADNDWVYYEISNETSFEEDTYHNPVFIQAYKELYDIVRAAAPNKQIIVFSWNSVNFDYQAIVNHFDTHFDWNYTTIGYHIYGSYTSTDKIQGLMQNYRVMCTEWDYPGSQWVPDNFGGNYLIAETMEELGNSWADWRHWGDTALVEIRDVLIPDAMQKGYWWGAGGNSAPTASITSPQDGASFNSGASITLDASASDADGTVTKIDFYANGTLLGTDTSAPYSYTWSPADGSYNVTAVATDDQQTTGTSAVVQITVGNATPTNIVNADFELGNLNGWSVTGTASISTDAQSGGSGATITDKDSKLYQQISVNPNTTYTVSVWCKKVDSQSGINIGVENYGGSTVSTQSWSSSWEQVSVTFTTGPTDTSATIFASPQRKNRTHLVDNWTISISN</sequence>
<keyword evidence="8" id="KW-1185">Reference proteome</keyword>
<dbReference type="EMBL" id="QREG01000003">
    <property type="protein sequence ID" value="REE01534.1"/>
    <property type="molecule type" value="Genomic_DNA"/>
</dbReference>
<name>A0A3D9L614_MARFU</name>
<dbReference type="Gene3D" id="2.60.40.10">
    <property type="entry name" value="Immunoglobulins"/>
    <property type="match status" value="1"/>
</dbReference>